<proteinExistence type="predicted"/>
<accession>A0A7X2V3W2</accession>
<protein>
    <submittedName>
        <fullName evidence="1">DUF503 family protein</fullName>
    </submittedName>
</protein>
<evidence type="ECO:0000313" key="1">
    <source>
        <dbReference type="EMBL" id="MTH52785.1"/>
    </source>
</evidence>
<keyword evidence="2" id="KW-1185">Reference proteome</keyword>
<sequence>MIGTVHCEWIIYDSFSLKDKRSVMKRITARVRQQYNVAISELDFQDSWQRAKIGIVTISSGKIQAEKELNRVLAFIDSFPEIERTVTVYEWL</sequence>
<dbReference type="Proteomes" id="UP000434639">
    <property type="component" value="Unassembled WGS sequence"/>
</dbReference>
<dbReference type="InterPro" id="IPR007546">
    <property type="entry name" value="DUF503"/>
</dbReference>
<dbReference type="SUPFAM" id="SSF103007">
    <property type="entry name" value="Hypothetical protein TT1725"/>
    <property type="match status" value="1"/>
</dbReference>
<dbReference type="PANTHER" id="PTHR36441:SF1">
    <property type="entry name" value="DUF503 DOMAIN-CONTAINING PROTEIN"/>
    <property type="match status" value="1"/>
</dbReference>
<evidence type="ECO:0000313" key="2">
    <source>
        <dbReference type="Proteomes" id="UP000434639"/>
    </source>
</evidence>
<dbReference type="RefSeq" id="WP_162356504.1">
    <property type="nucleotide sequence ID" value="NZ_WMIB01000002.1"/>
</dbReference>
<gene>
    <name evidence="1" type="ORF">GKZ89_05130</name>
</gene>
<dbReference type="Pfam" id="PF04456">
    <property type="entry name" value="DUF503"/>
    <property type="match status" value="1"/>
</dbReference>
<name>A0A7X2V3W2_9BACI</name>
<reference evidence="1 2" key="1">
    <citation type="journal article" date="2017" name="Int. J. Syst. Evol. Microbiol.">
        <title>Bacillus mangrovi sp. nov., isolated from a sediment sample from a mangrove forest.</title>
        <authorList>
            <person name="Gupta V."/>
            <person name="Singh P.K."/>
            <person name="Korpole S."/>
            <person name="Tanuku N.R.S."/>
            <person name="Pinnaka A.K."/>
        </authorList>
    </citation>
    <scope>NUCLEOTIDE SEQUENCE [LARGE SCALE GENOMIC DNA]</scope>
    <source>
        <strain evidence="1 2">KCTC 33872</strain>
    </source>
</reference>
<dbReference type="Gene3D" id="3.30.70.1120">
    <property type="entry name" value="TT1725-like"/>
    <property type="match status" value="1"/>
</dbReference>
<dbReference type="EMBL" id="WMIB01000002">
    <property type="protein sequence ID" value="MTH52785.1"/>
    <property type="molecule type" value="Genomic_DNA"/>
</dbReference>
<dbReference type="InterPro" id="IPR036746">
    <property type="entry name" value="TT1725-like_sf"/>
</dbReference>
<dbReference type="PANTHER" id="PTHR36441">
    <property type="entry name" value="HYPOTHETICAL CYTOSOLIC PROTEIN"/>
    <property type="match status" value="1"/>
</dbReference>
<comment type="caution">
    <text evidence="1">The sequence shown here is derived from an EMBL/GenBank/DDBJ whole genome shotgun (WGS) entry which is preliminary data.</text>
</comment>
<dbReference type="AlphaFoldDB" id="A0A7X2V3W2"/>
<organism evidence="1 2">
    <name type="scientific">Metabacillus mangrovi</name>
    <dbReference type="NCBI Taxonomy" id="1491830"/>
    <lineage>
        <taxon>Bacteria</taxon>
        <taxon>Bacillati</taxon>
        <taxon>Bacillota</taxon>
        <taxon>Bacilli</taxon>
        <taxon>Bacillales</taxon>
        <taxon>Bacillaceae</taxon>
        <taxon>Metabacillus</taxon>
    </lineage>
</organism>